<feature type="transmembrane region" description="Helical" evidence="1">
    <location>
        <begin position="213"/>
        <end position="230"/>
    </location>
</feature>
<feature type="transmembrane region" description="Helical" evidence="1">
    <location>
        <begin position="42"/>
        <end position="64"/>
    </location>
</feature>
<keyword evidence="2" id="KW-0808">Transferase</keyword>
<feature type="transmembrane region" description="Helical" evidence="1">
    <location>
        <begin position="236"/>
        <end position="252"/>
    </location>
</feature>
<keyword evidence="1" id="KW-1133">Transmembrane helix</keyword>
<feature type="transmembrane region" description="Helical" evidence="1">
    <location>
        <begin position="99"/>
        <end position="118"/>
    </location>
</feature>
<feature type="transmembrane region" description="Helical" evidence="1">
    <location>
        <begin position="173"/>
        <end position="192"/>
    </location>
</feature>
<gene>
    <name evidence="2" type="ORF">L21SP5_01785</name>
</gene>
<name>A0A0S2HZ91_9BACT</name>
<feature type="transmembrane region" description="Helical" evidence="1">
    <location>
        <begin position="17"/>
        <end position="36"/>
    </location>
</feature>
<keyword evidence="1" id="KW-0812">Transmembrane</keyword>
<feature type="transmembrane region" description="Helical" evidence="1">
    <location>
        <begin position="273"/>
        <end position="293"/>
    </location>
</feature>
<dbReference type="OrthoDB" id="506376at2"/>
<protein>
    <submittedName>
        <fullName evidence="2">1,4-dihydroxy-2-naphthoate octaprenyltransferase</fullName>
    </submittedName>
</protein>
<dbReference type="CDD" id="cd13962">
    <property type="entry name" value="PT_UbiA_UBIAD1"/>
    <property type="match status" value="1"/>
</dbReference>
<dbReference type="GO" id="GO:0004659">
    <property type="term" value="F:prenyltransferase activity"/>
    <property type="evidence" value="ECO:0007669"/>
    <property type="project" value="InterPro"/>
</dbReference>
<dbReference type="RefSeq" id="WP_057952892.1">
    <property type="nucleotide sequence ID" value="NZ_CP013118.1"/>
</dbReference>
<keyword evidence="3" id="KW-1185">Reference proteome</keyword>
<evidence type="ECO:0000313" key="3">
    <source>
        <dbReference type="Proteomes" id="UP000064893"/>
    </source>
</evidence>
<reference evidence="2 3" key="1">
    <citation type="submission" date="2015-11" db="EMBL/GenBank/DDBJ databases">
        <title>Description and complete genome sequence of a novel strain predominating in hypersaline microbial mats and representing a new family of the Bacteriodetes phylum.</title>
        <authorList>
            <person name="Spring S."/>
            <person name="Bunk B."/>
            <person name="Sproer C."/>
            <person name="Klenk H.-P."/>
        </authorList>
    </citation>
    <scope>NUCLEOTIDE SEQUENCE [LARGE SCALE GENOMIC DNA]</scope>
    <source>
        <strain evidence="2 3">L21-Spi-D4</strain>
    </source>
</reference>
<dbReference type="EMBL" id="CP013118">
    <property type="protein sequence ID" value="ALO15427.1"/>
    <property type="molecule type" value="Genomic_DNA"/>
</dbReference>
<dbReference type="KEGG" id="blq:L21SP5_01785"/>
<sequence length="296" mass="32832">MTDNTTKRSAYILQIKYLLFSASIIPALISGVLVYGQAQLHLFDWFLVILGLLLGQAGGDYLYYYFTNNHTDQRDAHTKIFAGWQPLFARYFKSAKTPFYVGIAVLLVNVFVLYYFYLAIGWKILAFAAVGGLIALTFTFLMRKGFKEVTVFVTFGPLSMAGAYLALTGQIAYLPVWVSIPVGLLITLVAYLKGARIKTSDDGQHVVSIKNNLIDFLTYLAFVSLMALVVFKVLPVHSLLGLLGIVPAILMRKKLASKSASIPQYLSATVQSIFAMIVTGIGMMAGWILQYHFTVF</sequence>
<dbReference type="STRING" id="1307839.L21SP5_01785"/>
<dbReference type="InterPro" id="IPR026046">
    <property type="entry name" value="UBIAD1"/>
</dbReference>
<dbReference type="Proteomes" id="UP000064893">
    <property type="component" value="Chromosome"/>
</dbReference>
<feature type="transmembrane region" description="Helical" evidence="1">
    <location>
        <begin position="124"/>
        <end position="142"/>
    </location>
</feature>
<keyword evidence="1" id="KW-0472">Membrane</keyword>
<organism evidence="2 3">
    <name type="scientific">Salinivirga cyanobacteriivorans</name>
    <dbReference type="NCBI Taxonomy" id="1307839"/>
    <lineage>
        <taxon>Bacteria</taxon>
        <taxon>Pseudomonadati</taxon>
        <taxon>Bacteroidota</taxon>
        <taxon>Bacteroidia</taxon>
        <taxon>Bacteroidales</taxon>
        <taxon>Salinivirgaceae</taxon>
        <taxon>Salinivirga</taxon>
    </lineage>
</organism>
<proteinExistence type="predicted"/>
<evidence type="ECO:0000256" key="1">
    <source>
        <dbReference type="SAM" id="Phobius"/>
    </source>
</evidence>
<dbReference type="AlphaFoldDB" id="A0A0S2HZ91"/>
<feature type="transmembrane region" description="Helical" evidence="1">
    <location>
        <begin position="149"/>
        <end position="167"/>
    </location>
</feature>
<evidence type="ECO:0000313" key="2">
    <source>
        <dbReference type="EMBL" id="ALO15427.1"/>
    </source>
</evidence>
<accession>A0A0S2HZ91</accession>